<organism evidence="2">
    <name type="scientific">hydrothermal vent metagenome</name>
    <dbReference type="NCBI Taxonomy" id="652676"/>
    <lineage>
        <taxon>unclassified sequences</taxon>
        <taxon>metagenomes</taxon>
        <taxon>ecological metagenomes</taxon>
    </lineage>
</organism>
<gene>
    <name evidence="2" type="ORF">MNBD_ACTINO02-3265</name>
</gene>
<proteinExistence type="predicted"/>
<dbReference type="AlphaFoldDB" id="A0A3B0TB54"/>
<feature type="region of interest" description="Disordered" evidence="1">
    <location>
        <begin position="51"/>
        <end position="72"/>
    </location>
</feature>
<dbReference type="PROSITE" id="PS51257">
    <property type="entry name" value="PROKAR_LIPOPROTEIN"/>
    <property type="match status" value="1"/>
</dbReference>
<evidence type="ECO:0000256" key="1">
    <source>
        <dbReference type="SAM" id="MobiDB-lite"/>
    </source>
</evidence>
<protein>
    <submittedName>
        <fullName evidence="2">Uncharacterized protein</fullName>
    </submittedName>
</protein>
<dbReference type="EMBL" id="UOEK01000558">
    <property type="protein sequence ID" value="VAW09329.1"/>
    <property type="molecule type" value="Genomic_DNA"/>
</dbReference>
<name>A0A3B0TB54_9ZZZZ</name>
<sequence length="189" mass="19252">MRAMRPINIARLLVVIGAAVIVLTSCTRSSGPTGADPQNDTTQAVARVPQNDTTQPVETAPQTSSSVPATTIPPVEAVQPITSVPDAIGAPTGTEVQLFGKAVFTDGVMWLCGSMLESGIPACGEGIEIVGIGVDAFGETQTFLAGTDIWSVEPITVVGVIHDGVVVAISSESSQKSRSAEPGNEGVGP</sequence>
<evidence type="ECO:0000313" key="2">
    <source>
        <dbReference type="EMBL" id="VAW09329.1"/>
    </source>
</evidence>
<accession>A0A3B0TB54</accession>
<reference evidence="2" key="1">
    <citation type="submission" date="2018-06" db="EMBL/GenBank/DDBJ databases">
        <authorList>
            <person name="Zhirakovskaya E."/>
        </authorList>
    </citation>
    <scope>NUCLEOTIDE SEQUENCE</scope>
</reference>
<feature type="compositionally biased region" description="Polar residues" evidence="1">
    <location>
        <begin position="51"/>
        <end position="69"/>
    </location>
</feature>